<dbReference type="RefSeq" id="WP_354462552.1">
    <property type="nucleotide sequence ID" value="NZ_JBEWSZ010000002.1"/>
</dbReference>
<dbReference type="InterPro" id="IPR007138">
    <property type="entry name" value="ABM_dom"/>
</dbReference>
<dbReference type="PROSITE" id="PS51725">
    <property type="entry name" value="ABM"/>
    <property type="match status" value="1"/>
</dbReference>
<keyword evidence="2" id="KW-0560">Oxidoreductase</keyword>
<feature type="domain" description="ABM" evidence="1">
    <location>
        <begin position="2"/>
        <end position="90"/>
    </location>
</feature>
<dbReference type="EMBL" id="JBEWSZ010000002">
    <property type="protein sequence ID" value="MET2830471.1"/>
    <property type="molecule type" value="Genomic_DNA"/>
</dbReference>
<keyword evidence="3" id="KW-1185">Reference proteome</keyword>
<evidence type="ECO:0000313" key="2">
    <source>
        <dbReference type="EMBL" id="MET2830471.1"/>
    </source>
</evidence>
<dbReference type="InterPro" id="IPR050744">
    <property type="entry name" value="AI-2_Isomerase_LsrG"/>
</dbReference>
<protein>
    <submittedName>
        <fullName evidence="2">Quinol monooxygenase</fullName>
        <ecNumber evidence="2">1.-.-.-</ecNumber>
    </submittedName>
</protein>
<dbReference type="Proteomes" id="UP001548832">
    <property type="component" value="Unassembled WGS sequence"/>
</dbReference>
<sequence>MLVIVGTVRLPPEKLGEARPAMALMIAASRAEPGCIEYSYAQDVLDAGLIHVTEVWRDRTALDEHFCSAHIALWRESWAALGIGGRNLVVYEAGEAQPI</sequence>
<proteinExistence type="predicted"/>
<keyword evidence="2" id="KW-0503">Monooxygenase</keyword>
<dbReference type="SUPFAM" id="SSF54909">
    <property type="entry name" value="Dimeric alpha+beta barrel"/>
    <property type="match status" value="1"/>
</dbReference>
<reference evidence="2 3" key="1">
    <citation type="submission" date="2024-06" db="EMBL/GenBank/DDBJ databases">
        <authorList>
            <person name="Kim D.-U."/>
        </authorList>
    </citation>
    <scope>NUCLEOTIDE SEQUENCE [LARGE SCALE GENOMIC DNA]</scope>
    <source>
        <strain evidence="2 3">KACC15460</strain>
    </source>
</reference>
<dbReference type="Pfam" id="PF03992">
    <property type="entry name" value="ABM"/>
    <property type="match status" value="1"/>
</dbReference>
<dbReference type="EC" id="1.-.-.-" evidence="2"/>
<evidence type="ECO:0000259" key="1">
    <source>
        <dbReference type="PROSITE" id="PS51725"/>
    </source>
</evidence>
<dbReference type="PANTHER" id="PTHR33336:SF15">
    <property type="entry name" value="ABM DOMAIN-CONTAINING PROTEIN"/>
    <property type="match status" value="1"/>
</dbReference>
<dbReference type="PANTHER" id="PTHR33336">
    <property type="entry name" value="QUINOL MONOOXYGENASE YGIN-RELATED"/>
    <property type="match status" value="1"/>
</dbReference>
<gene>
    <name evidence="2" type="ORF">ABVQ20_26150</name>
</gene>
<comment type="caution">
    <text evidence="2">The sequence shown here is derived from an EMBL/GenBank/DDBJ whole genome shotgun (WGS) entry which is preliminary data.</text>
</comment>
<dbReference type="InterPro" id="IPR011008">
    <property type="entry name" value="Dimeric_a/b-barrel"/>
</dbReference>
<dbReference type="Gene3D" id="3.30.70.100">
    <property type="match status" value="1"/>
</dbReference>
<organism evidence="2 3">
    <name type="scientific">Mesorhizobium shangrilense</name>
    <dbReference type="NCBI Taxonomy" id="460060"/>
    <lineage>
        <taxon>Bacteria</taxon>
        <taxon>Pseudomonadati</taxon>
        <taxon>Pseudomonadota</taxon>
        <taxon>Alphaproteobacteria</taxon>
        <taxon>Hyphomicrobiales</taxon>
        <taxon>Phyllobacteriaceae</taxon>
        <taxon>Mesorhizobium</taxon>
    </lineage>
</organism>
<accession>A0ABV2DK69</accession>
<evidence type="ECO:0000313" key="3">
    <source>
        <dbReference type="Proteomes" id="UP001548832"/>
    </source>
</evidence>
<dbReference type="GO" id="GO:0004497">
    <property type="term" value="F:monooxygenase activity"/>
    <property type="evidence" value="ECO:0007669"/>
    <property type="project" value="UniProtKB-KW"/>
</dbReference>
<name>A0ABV2DK69_9HYPH</name>